<protein>
    <recommendedName>
        <fullName evidence="5">Flagellar hook-associated protein 2</fullName>
        <shortName evidence="5">HAP2</shortName>
    </recommendedName>
    <alternativeName>
        <fullName evidence="5">Flagellar cap protein</fullName>
    </alternativeName>
</protein>
<sequence>MARLQSSIGLITGTDIVGTVDQLMAINGRPRDRILAKTEELQGQQQQIASLTASVIGVQLAGDALGSSSLFSSKNASSSNESALSVSTQDEVSNGSHLIRTLRTAATHSVTTAQSFSDIDEALGLSGSLSLKPSGFVDSKVSLSQLNNGLGVEGGVIRLTDRSGASAEVDLTQAQTIDDVLQAINDADVEIQATTAGGKIKLIDQTGLSASNLKVEQLGSAETAADLGLHGIDVAAGTVEGHDIPLPDGVDTLRGASLSTLGGGNGIGTLTTLDIQTGDGSTASIDVSSAASLNEVIDLINESGLDVIAKINDAGNGLRLRDVSGGAGTFEISSSDDTAANLGIAASTTDDIVVGDDLNLQTVTTDTKLSDLNGGAGIGTGSFTIRDSNGGTAAINLAVDELETVGDLIDRINSFDIGVEAAINENGDGIVVTDNAGGSLSLKIEDTGSGTVAASLGLAGTADPGESLVGSESVSIDITEEDTLETIVEKINESRRYGSASIVTNSDGSYGLQIRSTQGGEDGRIAVNLDGVDLSFRTTSQAQDALISISTDGGVERFVSSTDGVFEDEITGLNLTLKELSDDPITVTVDDDPDTIISAVERFADQYNKLIDKIEEVTFFDAEANEVGLLFGSTETLRIQNGYSRLLTGTLAGSSGETIRSFSQIGVRLDENGELQVDKTKLRAALTENPEAVEKFFINENDEGENVGMVGQLSRLADTYAGSDGGMLIRKTQTIANHIERNDDRVESMNTRLEAQRERLLKQYYDMEEAIAKIQANTSSISSIEYIGPVGSSE</sequence>
<comment type="subunit">
    <text evidence="2 5">Homopentamer.</text>
</comment>
<comment type="subcellular location">
    <subcellularLocation>
        <location evidence="5">Secreted</location>
    </subcellularLocation>
    <subcellularLocation>
        <location evidence="5">Bacterial flagellum</location>
    </subcellularLocation>
</comment>
<dbReference type="Pfam" id="PF07195">
    <property type="entry name" value="FliD_C"/>
    <property type="match status" value="1"/>
</dbReference>
<evidence type="ECO:0000256" key="1">
    <source>
        <dbReference type="ARBA" id="ARBA00009764"/>
    </source>
</evidence>
<keyword evidence="8" id="KW-0969">Cilium</keyword>
<gene>
    <name evidence="8" type="primary">fliD</name>
    <name evidence="8" type="ORF">LOC71_22835</name>
</gene>
<name>A0ABS8NNL8_9BACT</name>
<dbReference type="EMBL" id="JAJKFW010000063">
    <property type="protein sequence ID" value="MCC9645125.1"/>
    <property type="molecule type" value="Genomic_DNA"/>
</dbReference>
<dbReference type="InterPro" id="IPR040026">
    <property type="entry name" value="FliD"/>
</dbReference>
<comment type="similarity">
    <text evidence="1 5">Belongs to the FliD family.</text>
</comment>
<dbReference type="PANTHER" id="PTHR30288">
    <property type="entry name" value="FLAGELLAR CAP/ASSEMBLY PROTEIN FLID"/>
    <property type="match status" value="1"/>
</dbReference>
<keyword evidence="8" id="KW-0966">Cell projection</keyword>
<dbReference type="InterPro" id="IPR010809">
    <property type="entry name" value="FliD_C"/>
</dbReference>
<organism evidence="8 9">
    <name type="scientific">Rhodopirellula halodulae</name>
    <dbReference type="NCBI Taxonomy" id="2894198"/>
    <lineage>
        <taxon>Bacteria</taxon>
        <taxon>Pseudomonadati</taxon>
        <taxon>Planctomycetota</taxon>
        <taxon>Planctomycetia</taxon>
        <taxon>Pirellulales</taxon>
        <taxon>Pirellulaceae</taxon>
        <taxon>Rhodopirellula</taxon>
    </lineage>
</organism>
<dbReference type="PANTHER" id="PTHR30288:SF0">
    <property type="entry name" value="FLAGELLAR HOOK-ASSOCIATED PROTEIN 2"/>
    <property type="match status" value="1"/>
</dbReference>
<accession>A0ABS8NNL8</accession>
<comment type="function">
    <text evidence="5">Required for morphogenesis and for the elongation of the flagellar filament by facilitating polymerization of the flagellin monomers at the tip of growing filament. Forms a capping structure, which prevents flagellin subunits (transported through the central channel of the flagellum) from leaking out without polymerization at the distal end.</text>
</comment>
<evidence type="ECO:0000256" key="5">
    <source>
        <dbReference type="RuleBase" id="RU362066"/>
    </source>
</evidence>
<feature type="coiled-coil region" evidence="5">
    <location>
        <begin position="739"/>
        <end position="777"/>
    </location>
</feature>
<feature type="domain" description="Flagellar hook-associated protein 2 C-terminal" evidence="7">
    <location>
        <begin position="542"/>
        <end position="776"/>
    </location>
</feature>
<keyword evidence="4 5" id="KW-0975">Bacterial flagellum</keyword>
<reference evidence="8" key="1">
    <citation type="submission" date="2021-11" db="EMBL/GenBank/DDBJ databases">
        <title>Genome sequence.</title>
        <authorList>
            <person name="Sun Q."/>
        </authorList>
    </citation>
    <scope>NUCLEOTIDE SEQUENCE</scope>
    <source>
        <strain evidence="8">JC740</strain>
    </source>
</reference>
<evidence type="ECO:0000259" key="7">
    <source>
        <dbReference type="Pfam" id="PF07195"/>
    </source>
</evidence>
<evidence type="ECO:0000259" key="6">
    <source>
        <dbReference type="Pfam" id="PF02465"/>
    </source>
</evidence>
<comment type="caution">
    <text evidence="8">The sequence shown here is derived from an EMBL/GenBank/DDBJ whole genome shotgun (WGS) entry which is preliminary data.</text>
</comment>
<keyword evidence="8" id="KW-0282">Flagellum</keyword>
<evidence type="ECO:0000313" key="8">
    <source>
        <dbReference type="EMBL" id="MCC9645125.1"/>
    </source>
</evidence>
<dbReference type="RefSeq" id="WP_230276768.1">
    <property type="nucleotide sequence ID" value="NZ_JAJKFW010000063.1"/>
</dbReference>
<keyword evidence="3 5" id="KW-0175">Coiled coil</keyword>
<dbReference type="InterPro" id="IPR003481">
    <property type="entry name" value="FliD_N"/>
</dbReference>
<evidence type="ECO:0000313" key="9">
    <source>
        <dbReference type="Proteomes" id="UP001430306"/>
    </source>
</evidence>
<keyword evidence="5" id="KW-0964">Secreted</keyword>
<feature type="domain" description="Flagellar hook-associated protein 2 N-terminal" evidence="6">
    <location>
        <begin position="12"/>
        <end position="107"/>
    </location>
</feature>
<evidence type="ECO:0000256" key="4">
    <source>
        <dbReference type="ARBA" id="ARBA00023143"/>
    </source>
</evidence>
<keyword evidence="9" id="KW-1185">Reference proteome</keyword>
<dbReference type="Proteomes" id="UP001430306">
    <property type="component" value="Unassembled WGS sequence"/>
</dbReference>
<proteinExistence type="inferred from homology"/>
<dbReference type="InterPro" id="IPR010810">
    <property type="entry name" value="Flagellin_hook_IN_motif"/>
</dbReference>
<evidence type="ECO:0000256" key="3">
    <source>
        <dbReference type="ARBA" id="ARBA00023054"/>
    </source>
</evidence>
<dbReference type="Pfam" id="PF02465">
    <property type="entry name" value="FliD_N"/>
    <property type="match status" value="1"/>
</dbReference>
<evidence type="ECO:0000256" key="2">
    <source>
        <dbReference type="ARBA" id="ARBA00011255"/>
    </source>
</evidence>
<dbReference type="Pfam" id="PF07196">
    <property type="entry name" value="Flagellin_IN"/>
    <property type="match status" value="1"/>
</dbReference>